<reference evidence="7 8" key="1">
    <citation type="journal article" date="2015" name="Genome Biol. Evol.">
        <title>Comparative Genomics of a Bacterivorous Green Alga Reveals Evolutionary Causalities and Consequences of Phago-Mixotrophic Mode of Nutrition.</title>
        <authorList>
            <person name="Burns J.A."/>
            <person name="Paasch A."/>
            <person name="Narechania A."/>
            <person name="Kim E."/>
        </authorList>
    </citation>
    <scope>NUCLEOTIDE SEQUENCE [LARGE SCALE GENOMIC DNA]</scope>
    <source>
        <strain evidence="7 8">PLY_AMNH</strain>
    </source>
</reference>
<dbReference type="GO" id="GO:0015934">
    <property type="term" value="C:large ribosomal subunit"/>
    <property type="evidence" value="ECO:0007669"/>
    <property type="project" value="InterPro"/>
</dbReference>
<keyword evidence="4 6" id="KW-0689">Ribosomal protein</keyword>
<dbReference type="SUPFAM" id="SSF56808">
    <property type="entry name" value="Ribosomal protein L1"/>
    <property type="match status" value="1"/>
</dbReference>
<dbReference type="Proteomes" id="UP001190700">
    <property type="component" value="Unassembled WGS sequence"/>
</dbReference>
<evidence type="ECO:0000313" key="8">
    <source>
        <dbReference type="Proteomes" id="UP001190700"/>
    </source>
</evidence>
<dbReference type="PROSITE" id="PS01199">
    <property type="entry name" value="RIBOSOMAL_L1"/>
    <property type="match status" value="1"/>
</dbReference>
<comment type="caution">
    <text evidence="7">The sequence shown here is derived from an EMBL/GenBank/DDBJ whole genome shotgun (WGS) entry which is preliminary data.</text>
</comment>
<dbReference type="InterPro" id="IPR023674">
    <property type="entry name" value="Ribosomal_uL1-like"/>
</dbReference>
<dbReference type="NCBIfam" id="TIGR01169">
    <property type="entry name" value="rplA_bact"/>
    <property type="match status" value="1"/>
</dbReference>
<evidence type="ECO:0000256" key="6">
    <source>
        <dbReference type="RuleBase" id="RU000659"/>
    </source>
</evidence>
<keyword evidence="8" id="KW-1185">Reference proteome</keyword>
<dbReference type="PANTHER" id="PTHR36427">
    <property type="entry name" value="54S RIBOSOMAL PROTEIN L1, MITOCHONDRIAL"/>
    <property type="match status" value="1"/>
</dbReference>
<dbReference type="CDD" id="cd00403">
    <property type="entry name" value="Ribosomal_L1"/>
    <property type="match status" value="1"/>
</dbReference>
<evidence type="ECO:0000313" key="7">
    <source>
        <dbReference type="EMBL" id="KAK3277558.1"/>
    </source>
</evidence>
<proteinExistence type="inferred from homology"/>
<dbReference type="EMBL" id="LGRX02006051">
    <property type="protein sequence ID" value="KAK3277558.1"/>
    <property type="molecule type" value="Genomic_DNA"/>
</dbReference>
<dbReference type="GO" id="GO:0019843">
    <property type="term" value="F:rRNA binding"/>
    <property type="evidence" value="ECO:0007669"/>
    <property type="project" value="UniProtKB-KW"/>
</dbReference>
<evidence type="ECO:0000256" key="5">
    <source>
        <dbReference type="ARBA" id="ARBA00023274"/>
    </source>
</evidence>
<dbReference type="InterPro" id="IPR028364">
    <property type="entry name" value="Ribosomal_uL1/biogenesis"/>
</dbReference>
<evidence type="ECO:0000256" key="4">
    <source>
        <dbReference type="ARBA" id="ARBA00022980"/>
    </source>
</evidence>
<dbReference type="GO" id="GO:0006412">
    <property type="term" value="P:translation"/>
    <property type="evidence" value="ECO:0007669"/>
    <property type="project" value="InterPro"/>
</dbReference>
<dbReference type="FunFam" id="3.40.50.790:FF:000001">
    <property type="entry name" value="50S ribosomal protein L1"/>
    <property type="match status" value="1"/>
</dbReference>
<accession>A0AAE0GGC9</accession>
<dbReference type="Gene3D" id="3.40.50.790">
    <property type="match status" value="1"/>
</dbReference>
<dbReference type="InterPro" id="IPR016095">
    <property type="entry name" value="Ribosomal_uL1_3-a/b-sand"/>
</dbReference>
<keyword evidence="2" id="KW-0699">rRNA-binding</keyword>
<dbReference type="InterPro" id="IPR005878">
    <property type="entry name" value="Ribosom_uL1_bac-type"/>
</dbReference>
<dbReference type="HAMAP" id="MF_01318_B">
    <property type="entry name" value="Ribosomal_uL1_B"/>
    <property type="match status" value="1"/>
</dbReference>
<dbReference type="Gene3D" id="3.30.190.20">
    <property type="match status" value="1"/>
</dbReference>
<protein>
    <recommendedName>
        <fullName evidence="6">Ribosomal protein</fullName>
    </recommendedName>
</protein>
<keyword evidence="3" id="KW-0694">RNA-binding</keyword>
<comment type="similarity">
    <text evidence="1 6">Belongs to the universal ribosomal protein uL1 family.</text>
</comment>
<evidence type="ECO:0000256" key="1">
    <source>
        <dbReference type="ARBA" id="ARBA00010531"/>
    </source>
</evidence>
<dbReference type="GO" id="GO:0003735">
    <property type="term" value="F:structural constituent of ribosome"/>
    <property type="evidence" value="ECO:0007669"/>
    <property type="project" value="InterPro"/>
</dbReference>
<dbReference type="PANTHER" id="PTHR36427:SF3">
    <property type="entry name" value="LARGE RIBOSOMAL SUBUNIT PROTEIN UL1M"/>
    <property type="match status" value="1"/>
</dbReference>
<dbReference type="Pfam" id="PF00687">
    <property type="entry name" value="Ribosomal_L1"/>
    <property type="match status" value="1"/>
</dbReference>
<gene>
    <name evidence="7" type="ORF">CYMTET_14445</name>
</gene>
<dbReference type="InterPro" id="IPR023673">
    <property type="entry name" value="Ribosomal_uL1_CS"/>
</dbReference>
<keyword evidence="5 6" id="KW-0687">Ribonucleoprotein</keyword>
<evidence type="ECO:0000256" key="2">
    <source>
        <dbReference type="ARBA" id="ARBA00022730"/>
    </source>
</evidence>
<organism evidence="7 8">
    <name type="scientific">Cymbomonas tetramitiformis</name>
    <dbReference type="NCBI Taxonomy" id="36881"/>
    <lineage>
        <taxon>Eukaryota</taxon>
        <taxon>Viridiplantae</taxon>
        <taxon>Chlorophyta</taxon>
        <taxon>Pyramimonadophyceae</taxon>
        <taxon>Pyramimonadales</taxon>
        <taxon>Pyramimonadaceae</taxon>
        <taxon>Cymbomonas</taxon>
    </lineage>
</organism>
<sequence length="344" mass="36830">MAAIEMTDIMTSLVACNVHASVSNVRARASNPIAANRALRICNVRSSTAYLASTSGLQQRRRASVAGESFKFATVAETAVEEEAAEPVAETAAPAAIKTKKLKADRGRSRRYLSVQGLSPGRKVEVSPAEAIKILKDTATAKFPEKAEVHMRLNLDPKYSDQQLRTTVTLPAGTGQTVKVAVLCQGENEAIAKESGADYFGSDDLVNEIAGGMMDFDKLIATPDMMPKVAKLGRALGPRGLMPNPKAGTVTTDVAAAIAEFKKGKIEYRTDKSGIVHMSFGLADFSEEELLSNLKAVQQSVDTNRPVGCKGVYWKSMYVCSSMGPSIRVDIPALQAIEGEEEES</sequence>
<evidence type="ECO:0000256" key="3">
    <source>
        <dbReference type="ARBA" id="ARBA00022884"/>
    </source>
</evidence>
<name>A0AAE0GGC9_9CHLO</name>
<dbReference type="AlphaFoldDB" id="A0AAE0GGC9"/>